<keyword evidence="3" id="KW-1185">Reference proteome</keyword>
<reference evidence="2 3" key="1">
    <citation type="journal article" date="2015" name="PLoS Pathog.">
        <title>Leptomonas seymouri: Adaptations to the Dixenous Life Cycle Analyzed by Genome Sequencing, Transcriptome Profiling and Co-infection with Leishmania donovani.</title>
        <authorList>
            <person name="Kraeva N."/>
            <person name="Butenko A."/>
            <person name="Hlavacova J."/>
            <person name="Kostygov A."/>
            <person name="Myskova J."/>
            <person name="Grybchuk D."/>
            <person name="Lestinova T."/>
            <person name="Votypka J."/>
            <person name="Volf P."/>
            <person name="Opperdoes F."/>
            <person name="Flegontov P."/>
            <person name="Lukes J."/>
            <person name="Yurchenko V."/>
        </authorList>
    </citation>
    <scope>NUCLEOTIDE SEQUENCE [LARGE SCALE GENOMIC DNA]</scope>
    <source>
        <strain evidence="2 3">ATCC 30220</strain>
    </source>
</reference>
<dbReference type="OMA" id="EVHYANF"/>
<dbReference type="OrthoDB" id="275806at2759"/>
<dbReference type="AlphaFoldDB" id="A0A0N0P861"/>
<evidence type="ECO:0000313" key="3">
    <source>
        <dbReference type="Proteomes" id="UP000038009"/>
    </source>
</evidence>
<name>A0A0N0P861_LEPSE</name>
<comment type="caution">
    <text evidence="2">The sequence shown here is derived from an EMBL/GenBank/DDBJ whole genome shotgun (WGS) entry which is preliminary data.</text>
</comment>
<evidence type="ECO:0000259" key="1">
    <source>
        <dbReference type="Pfam" id="PF26533"/>
    </source>
</evidence>
<dbReference type="Proteomes" id="UP000038009">
    <property type="component" value="Unassembled WGS sequence"/>
</dbReference>
<dbReference type="EMBL" id="LJSK01000021">
    <property type="protein sequence ID" value="KPI89576.1"/>
    <property type="molecule type" value="Genomic_DNA"/>
</dbReference>
<gene>
    <name evidence="2" type="ORF">ABL78_1344</name>
</gene>
<feature type="domain" description="NTF2-like" evidence="1">
    <location>
        <begin position="6"/>
        <end position="145"/>
    </location>
</feature>
<dbReference type="InterPro" id="IPR059006">
    <property type="entry name" value="NTF2_6"/>
</dbReference>
<dbReference type="Pfam" id="PF26533">
    <property type="entry name" value="NTF2_6"/>
    <property type="match status" value="1"/>
</dbReference>
<dbReference type="VEuPathDB" id="TriTrypDB:Lsey_0021_0450"/>
<accession>A0A0N0P861</accession>
<sequence length="148" mass="16970">MSYNGRKLKFFVDDFDGWLRKNKAVAEQFIMAEDDGETREMLSFMTPSVHFGSFWGVVRGLPAAVALRAQESEHLRLTWTSGLQPLTSHTFARQGFVHVVDGQRITSIPIVGPWLSSFFQKPVYEHLVVREGRVTFRNIGYAWDLGKY</sequence>
<proteinExistence type="predicted"/>
<evidence type="ECO:0000313" key="2">
    <source>
        <dbReference type="EMBL" id="KPI89576.1"/>
    </source>
</evidence>
<organism evidence="2 3">
    <name type="scientific">Leptomonas seymouri</name>
    <dbReference type="NCBI Taxonomy" id="5684"/>
    <lineage>
        <taxon>Eukaryota</taxon>
        <taxon>Discoba</taxon>
        <taxon>Euglenozoa</taxon>
        <taxon>Kinetoplastea</taxon>
        <taxon>Metakinetoplastina</taxon>
        <taxon>Trypanosomatida</taxon>
        <taxon>Trypanosomatidae</taxon>
        <taxon>Leishmaniinae</taxon>
        <taxon>Leptomonas</taxon>
    </lineage>
</organism>
<protein>
    <recommendedName>
        <fullName evidence="1">NTF2-like domain-containing protein</fullName>
    </recommendedName>
</protein>